<proteinExistence type="predicted"/>
<dbReference type="PANTHER" id="PTHR12904:SF22">
    <property type="entry name" value="ZYG-11 FAMILY MEMBER B, CELL CYCLE REGULATOR"/>
    <property type="match status" value="1"/>
</dbReference>
<accession>A0A0R3SIF7</accession>
<evidence type="ECO:0000259" key="1">
    <source>
        <dbReference type="Pfam" id="PF25013"/>
    </source>
</evidence>
<name>A0A0R3SIF7_HYMDI</name>
<dbReference type="PANTHER" id="PTHR12904">
    <property type="match status" value="1"/>
</dbReference>
<dbReference type="AlphaFoldDB" id="A0A0R3SIF7"/>
<feature type="domain" description="Zer-1-like leucine-rich repeats region" evidence="1">
    <location>
        <begin position="184"/>
        <end position="275"/>
    </location>
</feature>
<gene>
    <name evidence="2" type="ORF">HDID_LOCUS4720</name>
</gene>
<dbReference type="OrthoDB" id="5783533at2759"/>
<sequence>MRIEQNHREFTKSRCPDLGLMKPQCRGLTCSDCAQPKLGWRFPYPDYYLPSPVADMILKELTERKILKSEHLTLFSKQNVDLLSVYLRDIDLTSSSLSIFRDFKLCKLVLENVKGISLEVLIENFSEGTFKDLHTLDLRNIAIGENKMLSSILSLGKFQHLQYLRISGTNLNSKSLDILVNNQSGIRFLDISETKVDNISCLRKMKNLTGLVMHQLPLDTISGFETALAALLELNELRILDISHHRLRASSRSSAVDILIESQSLPHLKHFEINGNPYCFTITDIFGGGGGEERAIKTIRLCKNRPCCLDWAFFEVIDEIEGGIHYTFKIIDAVISALEEQDFPSVAISTGSSIIRSIFVEYGLSNVSAELLNRVYNCVLIGIEKVDDADDIPNIICDILLQGKTEIDYRRCFNIGLRCLEIYRVSETLADALYLSRCCIGFLSEAEIGEAAFNSSYIKSLLKCAAELYLEKEDAKKLIEEYGEEKLFYLKDFEEIITEDDTWGNLFPSNGDVIAMLKRLMENRPYACSSFITLGGIEILTKILEVGETQVLNSSECI</sequence>
<reference evidence="4" key="1">
    <citation type="submission" date="2017-02" db="UniProtKB">
        <authorList>
            <consortium name="WormBaseParasite"/>
        </authorList>
    </citation>
    <scope>IDENTIFICATION</scope>
</reference>
<evidence type="ECO:0000313" key="4">
    <source>
        <dbReference type="WBParaSite" id="HDID_0000472201-mRNA-1"/>
    </source>
</evidence>
<dbReference type="STRING" id="6216.A0A0R3SIF7"/>
<dbReference type="Proteomes" id="UP000274504">
    <property type="component" value="Unassembled WGS sequence"/>
</dbReference>
<organism evidence="4">
    <name type="scientific">Hymenolepis diminuta</name>
    <name type="common">Rat tapeworm</name>
    <dbReference type="NCBI Taxonomy" id="6216"/>
    <lineage>
        <taxon>Eukaryota</taxon>
        <taxon>Metazoa</taxon>
        <taxon>Spiralia</taxon>
        <taxon>Lophotrochozoa</taxon>
        <taxon>Platyhelminthes</taxon>
        <taxon>Cestoda</taxon>
        <taxon>Eucestoda</taxon>
        <taxon>Cyclophyllidea</taxon>
        <taxon>Hymenolepididae</taxon>
        <taxon>Hymenolepis</taxon>
    </lineage>
</organism>
<dbReference type="Pfam" id="PF25013">
    <property type="entry name" value="LRR_Zer-1"/>
    <property type="match status" value="1"/>
</dbReference>
<protein>
    <submittedName>
        <fullName evidence="4">RNI-like superfamily protein</fullName>
    </submittedName>
</protein>
<dbReference type="EMBL" id="UYSG01001941">
    <property type="protein sequence ID" value="VDL54385.1"/>
    <property type="molecule type" value="Genomic_DNA"/>
</dbReference>
<dbReference type="WBParaSite" id="HDID_0000472201-mRNA-1">
    <property type="protein sequence ID" value="HDID_0000472201-mRNA-1"/>
    <property type="gene ID" value="HDID_0000472201"/>
</dbReference>
<dbReference type="Gene3D" id="3.80.10.10">
    <property type="entry name" value="Ribonuclease Inhibitor"/>
    <property type="match status" value="1"/>
</dbReference>
<reference evidence="2 3" key="2">
    <citation type="submission" date="2018-11" db="EMBL/GenBank/DDBJ databases">
        <authorList>
            <consortium name="Pathogen Informatics"/>
        </authorList>
    </citation>
    <scope>NUCLEOTIDE SEQUENCE [LARGE SCALE GENOMIC DNA]</scope>
</reference>
<dbReference type="InterPro" id="IPR056845">
    <property type="entry name" value="LRR_Zer-1"/>
</dbReference>
<evidence type="ECO:0000313" key="2">
    <source>
        <dbReference type="EMBL" id="VDL54385.1"/>
    </source>
</evidence>
<dbReference type="SUPFAM" id="SSF52047">
    <property type="entry name" value="RNI-like"/>
    <property type="match status" value="1"/>
</dbReference>
<evidence type="ECO:0000313" key="3">
    <source>
        <dbReference type="Proteomes" id="UP000274504"/>
    </source>
</evidence>
<dbReference type="InterPro" id="IPR032675">
    <property type="entry name" value="LRR_dom_sf"/>
</dbReference>
<dbReference type="GO" id="GO:0031462">
    <property type="term" value="C:Cul2-RING ubiquitin ligase complex"/>
    <property type="evidence" value="ECO:0007669"/>
    <property type="project" value="TreeGrafter"/>
</dbReference>
<dbReference type="InterPro" id="IPR051341">
    <property type="entry name" value="Zyg-11_UBL_adapter"/>
</dbReference>